<comment type="caution">
    <text evidence="2">The sequence shown here is derived from an EMBL/GenBank/DDBJ whole genome shotgun (WGS) entry which is preliminary data.</text>
</comment>
<accession>A0A0F9D0N0</accession>
<dbReference type="AlphaFoldDB" id="A0A0F9D0N0"/>
<evidence type="ECO:0000256" key="1">
    <source>
        <dbReference type="SAM" id="MobiDB-lite"/>
    </source>
</evidence>
<protein>
    <submittedName>
        <fullName evidence="2">Uncharacterized protein</fullName>
    </submittedName>
</protein>
<proteinExistence type="predicted"/>
<gene>
    <name evidence="2" type="ORF">LCGC14_2257340</name>
</gene>
<name>A0A0F9D0N0_9ZZZZ</name>
<sequence length="32" mass="3224">LIKKIPKNGKAAVAQAGSPSSQTDAGRNQCAL</sequence>
<feature type="region of interest" description="Disordered" evidence="1">
    <location>
        <begin position="1"/>
        <end position="32"/>
    </location>
</feature>
<feature type="non-terminal residue" evidence="2">
    <location>
        <position position="1"/>
    </location>
</feature>
<dbReference type="EMBL" id="LAZR01030909">
    <property type="protein sequence ID" value="KKL55243.1"/>
    <property type="molecule type" value="Genomic_DNA"/>
</dbReference>
<reference evidence="2" key="1">
    <citation type="journal article" date="2015" name="Nature">
        <title>Complex archaea that bridge the gap between prokaryotes and eukaryotes.</title>
        <authorList>
            <person name="Spang A."/>
            <person name="Saw J.H."/>
            <person name="Jorgensen S.L."/>
            <person name="Zaremba-Niedzwiedzka K."/>
            <person name="Martijn J."/>
            <person name="Lind A.E."/>
            <person name="van Eijk R."/>
            <person name="Schleper C."/>
            <person name="Guy L."/>
            <person name="Ettema T.J."/>
        </authorList>
    </citation>
    <scope>NUCLEOTIDE SEQUENCE</scope>
</reference>
<feature type="compositionally biased region" description="Polar residues" evidence="1">
    <location>
        <begin position="17"/>
        <end position="32"/>
    </location>
</feature>
<organism evidence="2">
    <name type="scientific">marine sediment metagenome</name>
    <dbReference type="NCBI Taxonomy" id="412755"/>
    <lineage>
        <taxon>unclassified sequences</taxon>
        <taxon>metagenomes</taxon>
        <taxon>ecological metagenomes</taxon>
    </lineage>
</organism>
<evidence type="ECO:0000313" key="2">
    <source>
        <dbReference type="EMBL" id="KKL55243.1"/>
    </source>
</evidence>